<proteinExistence type="predicted"/>
<feature type="non-terminal residue" evidence="1">
    <location>
        <position position="143"/>
    </location>
</feature>
<dbReference type="Proteomes" id="UP001239445">
    <property type="component" value="Unassembled WGS sequence"/>
</dbReference>
<comment type="caution">
    <text evidence="1">The sequence shown here is derived from an EMBL/GenBank/DDBJ whole genome shotgun (WGS) entry which is preliminary data.</text>
</comment>
<dbReference type="AlphaFoldDB" id="A0AAJ0FEM1"/>
<dbReference type="EMBL" id="MU839827">
    <property type="protein sequence ID" value="KAK1760498.1"/>
    <property type="molecule type" value="Genomic_DNA"/>
</dbReference>
<accession>A0AAJ0FEM1</accession>
<evidence type="ECO:0000313" key="1">
    <source>
        <dbReference type="EMBL" id="KAK1760498.1"/>
    </source>
</evidence>
<protein>
    <submittedName>
        <fullName evidence="1">Uncharacterized protein</fullName>
    </submittedName>
</protein>
<sequence length="143" mass="15733">MAILLHSFPTIWLGAEACVTTHGFFFPLLLASRGWSVDTCALQFPGTTRRERAREGAAAFVVECRQTDLRCSRLVSCRGQGGRVPPKCRLHLLLWIYLLHVATETDGRFPCPSHALPARTGRAEVFPGRIAAGIRSGGDCRKN</sequence>
<reference evidence="1" key="1">
    <citation type="submission" date="2023-06" db="EMBL/GenBank/DDBJ databases">
        <title>Genome-scale phylogeny and comparative genomics of the fungal order Sordariales.</title>
        <authorList>
            <consortium name="Lawrence Berkeley National Laboratory"/>
            <person name="Hensen N."/>
            <person name="Bonometti L."/>
            <person name="Westerberg I."/>
            <person name="Brannstrom I.O."/>
            <person name="Guillou S."/>
            <person name="Cros-Aarteil S."/>
            <person name="Calhoun S."/>
            <person name="Haridas S."/>
            <person name="Kuo A."/>
            <person name="Mondo S."/>
            <person name="Pangilinan J."/>
            <person name="Riley R."/>
            <person name="Labutti K."/>
            <person name="Andreopoulos B."/>
            <person name="Lipzen A."/>
            <person name="Chen C."/>
            <person name="Yanf M."/>
            <person name="Daum C."/>
            <person name="Ng V."/>
            <person name="Clum A."/>
            <person name="Steindorff A."/>
            <person name="Ohm R."/>
            <person name="Martin F."/>
            <person name="Silar P."/>
            <person name="Natvig D."/>
            <person name="Lalanne C."/>
            <person name="Gautier V."/>
            <person name="Ament-Velasquez S.L."/>
            <person name="Kruys A."/>
            <person name="Hutchinson M.I."/>
            <person name="Powell A.J."/>
            <person name="Barry K."/>
            <person name="Miller A.N."/>
            <person name="Grigoriev I.V."/>
            <person name="Debuchy R."/>
            <person name="Gladieux P."/>
            <person name="Thoren M.H."/>
            <person name="Johannesson H."/>
        </authorList>
    </citation>
    <scope>NUCLEOTIDE SEQUENCE</scope>
    <source>
        <strain evidence="1">PSN4</strain>
    </source>
</reference>
<keyword evidence="2" id="KW-1185">Reference proteome</keyword>
<gene>
    <name evidence="1" type="ORF">QBC47DRAFT_367290</name>
</gene>
<organism evidence="1 2">
    <name type="scientific">Echria macrotheca</name>
    <dbReference type="NCBI Taxonomy" id="438768"/>
    <lineage>
        <taxon>Eukaryota</taxon>
        <taxon>Fungi</taxon>
        <taxon>Dikarya</taxon>
        <taxon>Ascomycota</taxon>
        <taxon>Pezizomycotina</taxon>
        <taxon>Sordariomycetes</taxon>
        <taxon>Sordariomycetidae</taxon>
        <taxon>Sordariales</taxon>
        <taxon>Schizotheciaceae</taxon>
        <taxon>Echria</taxon>
    </lineage>
</organism>
<evidence type="ECO:0000313" key="2">
    <source>
        <dbReference type="Proteomes" id="UP001239445"/>
    </source>
</evidence>
<name>A0AAJ0FEM1_9PEZI</name>